<gene>
    <name evidence="1" type="ORF">SISNIDRAFT_250359</name>
</gene>
<sequence>MSRVRPKNNTPDCVLLDHAPEDFVTIPSCDWTIRPHLTLRIIEFLRANPDASAWAYHLGTNLRRPVVTGATANLSKFVFEEDIEFKKYFREDREVFEKRVRKYLERCVLLIIFVGSSTNDLSFCL</sequence>
<keyword evidence="2" id="KW-1185">Reference proteome</keyword>
<dbReference type="Proteomes" id="UP000076722">
    <property type="component" value="Unassembled WGS sequence"/>
</dbReference>
<evidence type="ECO:0000313" key="2">
    <source>
        <dbReference type="Proteomes" id="UP000076722"/>
    </source>
</evidence>
<accession>A0A164YX95</accession>
<protein>
    <submittedName>
        <fullName evidence="1">Uncharacterized protein</fullName>
    </submittedName>
</protein>
<organism evidence="1 2">
    <name type="scientific">Sistotremastrum niveocremeum HHB9708</name>
    <dbReference type="NCBI Taxonomy" id="1314777"/>
    <lineage>
        <taxon>Eukaryota</taxon>
        <taxon>Fungi</taxon>
        <taxon>Dikarya</taxon>
        <taxon>Basidiomycota</taxon>
        <taxon>Agaricomycotina</taxon>
        <taxon>Agaricomycetes</taxon>
        <taxon>Sistotremastrales</taxon>
        <taxon>Sistotremastraceae</taxon>
        <taxon>Sertulicium</taxon>
        <taxon>Sertulicium niveocremeum</taxon>
    </lineage>
</organism>
<evidence type="ECO:0000313" key="1">
    <source>
        <dbReference type="EMBL" id="KZS97327.1"/>
    </source>
</evidence>
<reference evidence="1 2" key="1">
    <citation type="journal article" date="2016" name="Mol. Biol. Evol.">
        <title>Comparative Genomics of Early-Diverging Mushroom-Forming Fungi Provides Insights into the Origins of Lignocellulose Decay Capabilities.</title>
        <authorList>
            <person name="Nagy L.G."/>
            <person name="Riley R."/>
            <person name="Tritt A."/>
            <person name="Adam C."/>
            <person name="Daum C."/>
            <person name="Floudas D."/>
            <person name="Sun H."/>
            <person name="Yadav J.S."/>
            <person name="Pangilinan J."/>
            <person name="Larsson K.H."/>
            <person name="Matsuura K."/>
            <person name="Barry K."/>
            <person name="Labutti K."/>
            <person name="Kuo R."/>
            <person name="Ohm R.A."/>
            <person name="Bhattacharya S.S."/>
            <person name="Shirouzu T."/>
            <person name="Yoshinaga Y."/>
            <person name="Martin F.M."/>
            <person name="Grigoriev I.V."/>
            <person name="Hibbett D.S."/>
        </authorList>
    </citation>
    <scope>NUCLEOTIDE SEQUENCE [LARGE SCALE GENOMIC DNA]</scope>
    <source>
        <strain evidence="1 2">HHB9708</strain>
    </source>
</reference>
<proteinExistence type="predicted"/>
<name>A0A164YX95_9AGAM</name>
<dbReference type="EMBL" id="KV419397">
    <property type="protein sequence ID" value="KZS97327.1"/>
    <property type="molecule type" value="Genomic_DNA"/>
</dbReference>
<dbReference type="AlphaFoldDB" id="A0A164YX95"/>